<evidence type="ECO:0000313" key="1">
    <source>
        <dbReference type="EMBL" id="RNL03873.1"/>
    </source>
</evidence>
<dbReference type="Proteomes" id="UP000284283">
    <property type="component" value="Unassembled WGS sequence"/>
</dbReference>
<protein>
    <submittedName>
        <fullName evidence="1">Uncharacterized protein</fullName>
    </submittedName>
</protein>
<accession>A0AAE8F7F6</accession>
<gene>
    <name evidence="1" type="ORF">C9386_07965</name>
</gene>
<evidence type="ECO:0000313" key="2">
    <source>
        <dbReference type="Proteomes" id="UP000284283"/>
    </source>
</evidence>
<proteinExistence type="predicted"/>
<name>A0AAE8F7F6_XANVA</name>
<comment type="caution">
    <text evidence="1">The sequence shown here is derived from an EMBL/GenBank/DDBJ whole genome shotgun (WGS) entry which is preliminary data.</text>
</comment>
<organism evidence="1 2">
    <name type="scientific">Xanthomonas vasicola pv. vasculorum</name>
    <dbReference type="NCBI Taxonomy" id="325776"/>
    <lineage>
        <taxon>Bacteria</taxon>
        <taxon>Pseudomonadati</taxon>
        <taxon>Pseudomonadota</taxon>
        <taxon>Gammaproteobacteria</taxon>
        <taxon>Lysobacterales</taxon>
        <taxon>Lysobacteraceae</taxon>
        <taxon>Xanthomonas</taxon>
    </lineage>
</organism>
<sequence length="61" mass="6993">MPPRFDRSQFSFQLRPISGQNFASPQRFSFGESRFTLFVRSWQPSVEGGLLEVPALTSSWP</sequence>
<reference evidence="1 2" key="1">
    <citation type="submission" date="2018-03" db="EMBL/GenBank/DDBJ databases">
        <authorList>
            <person name="Wu G."/>
        </authorList>
    </citation>
    <scope>NUCLEOTIDE SEQUENCE [LARGE SCALE GENOMIC DNA]</scope>
    <source>
        <strain evidence="1 2">SAM-118</strain>
    </source>
</reference>
<dbReference type="KEGG" id="xva:C7V42_15295"/>
<dbReference type="AlphaFoldDB" id="A0AAE8F7F6"/>
<dbReference type="EMBL" id="PYTT01000074">
    <property type="protein sequence ID" value="RNL03873.1"/>
    <property type="molecule type" value="Genomic_DNA"/>
</dbReference>